<gene>
    <name evidence="7" type="ORF">GA0116948_102106</name>
</gene>
<dbReference type="RefSeq" id="WP_089709133.1">
    <property type="nucleotide sequence ID" value="NZ_FMAR01000002.1"/>
</dbReference>
<keyword evidence="5 6" id="KW-0472">Membrane</keyword>
<sequence>MGIIQNQHLKQVGFIILILLLGTLLFLELSPFIPGFLGAVTFYVLCRRVMFYLVEKRRWPAPAGAALVMVLSFVIILLPFGLLFNMLASKASFAIEHYADLAGSIKQLNGRIQQSVGFDPLSPERMQQMQSKLAIVVPNLLGATFSSITSIVIMYFILYFMLTSARAMETSLHKNIPLKEENVVRMGKEVHTMVIANAVVIPLIAILQGTVAGLGYWLLGVHQPVFWGVVTAFASLLPVIGAAAVYVPLGLYVLATGGTWYGLGLLLYGFLIVGTVDNVFRFMLAKRIGDVHPLITIFGVLIGLNIFGFIGIVFGPLLISMFLLLLKIYANEFSQHTKENLQHPA</sequence>
<feature type="transmembrane region" description="Helical" evidence="6">
    <location>
        <begin position="259"/>
        <end position="276"/>
    </location>
</feature>
<feature type="transmembrane region" description="Helical" evidence="6">
    <location>
        <begin position="140"/>
        <end position="162"/>
    </location>
</feature>
<comment type="similarity">
    <text evidence="2">Belongs to the autoinducer-2 exporter (AI-2E) (TC 2.A.86) family.</text>
</comment>
<dbReference type="OrthoDB" id="9773730at2"/>
<dbReference type="InterPro" id="IPR002549">
    <property type="entry name" value="AI-2E-like"/>
</dbReference>
<evidence type="ECO:0000256" key="1">
    <source>
        <dbReference type="ARBA" id="ARBA00004141"/>
    </source>
</evidence>
<evidence type="ECO:0000256" key="4">
    <source>
        <dbReference type="ARBA" id="ARBA00022989"/>
    </source>
</evidence>
<name>A0A1C4AF49_9BACT</name>
<organism evidence="7 8">
    <name type="scientific">Chitinophaga costaii</name>
    <dbReference type="NCBI Taxonomy" id="1335309"/>
    <lineage>
        <taxon>Bacteria</taxon>
        <taxon>Pseudomonadati</taxon>
        <taxon>Bacteroidota</taxon>
        <taxon>Chitinophagia</taxon>
        <taxon>Chitinophagales</taxon>
        <taxon>Chitinophagaceae</taxon>
        <taxon>Chitinophaga</taxon>
    </lineage>
</organism>
<evidence type="ECO:0000313" key="8">
    <source>
        <dbReference type="Proteomes" id="UP000242818"/>
    </source>
</evidence>
<evidence type="ECO:0000256" key="6">
    <source>
        <dbReference type="SAM" id="Phobius"/>
    </source>
</evidence>
<dbReference type="PANTHER" id="PTHR21716:SF4">
    <property type="entry name" value="TRANSMEMBRANE PROTEIN 245"/>
    <property type="match status" value="1"/>
</dbReference>
<keyword evidence="4 6" id="KW-1133">Transmembrane helix</keyword>
<feature type="transmembrane region" description="Helical" evidence="6">
    <location>
        <begin position="66"/>
        <end position="88"/>
    </location>
</feature>
<evidence type="ECO:0000256" key="3">
    <source>
        <dbReference type="ARBA" id="ARBA00022692"/>
    </source>
</evidence>
<keyword evidence="3 6" id="KW-0812">Transmembrane</keyword>
<dbReference type="AlphaFoldDB" id="A0A1C4AF49"/>
<dbReference type="PANTHER" id="PTHR21716">
    <property type="entry name" value="TRANSMEMBRANE PROTEIN"/>
    <property type="match status" value="1"/>
</dbReference>
<feature type="transmembrane region" description="Helical" evidence="6">
    <location>
        <begin position="296"/>
        <end position="326"/>
    </location>
</feature>
<comment type="subcellular location">
    <subcellularLocation>
        <location evidence="1">Membrane</location>
        <topology evidence="1">Multi-pass membrane protein</topology>
    </subcellularLocation>
</comment>
<feature type="transmembrane region" description="Helical" evidence="6">
    <location>
        <begin position="225"/>
        <end position="247"/>
    </location>
</feature>
<feature type="transmembrane region" description="Helical" evidence="6">
    <location>
        <begin position="12"/>
        <end position="29"/>
    </location>
</feature>
<dbReference type="GO" id="GO:0016020">
    <property type="term" value="C:membrane"/>
    <property type="evidence" value="ECO:0007669"/>
    <property type="project" value="UniProtKB-SubCell"/>
</dbReference>
<reference evidence="7 8" key="1">
    <citation type="submission" date="2016-08" db="EMBL/GenBank/DDBJ databases">
        <authorList>
            <person name="Seilhamer J.J."/>
        </authorList>
    </citation>
    <scope>NUCLEOTIDE SEQUENCE [LARGE SCALE GENOMIC DNA]</scope>
    <source>
        <strain evidence="7 8">A37T2</strain>
    </source>
</reference>
<evidence type="ECO:0000256" key="5">
    <source>
        <dbReference type="ARBA" id="ARBA00023136"/>
    </source>
</evidence>
<accession>A0A1C4AF49</accession>
<evidence type="ECO:0000256" key="2">
    <source>
        <dbReference type="ARBA" id="ARBA00009773"/>
    </source>
</evidence>
<dbReference type="EMBL" id="FMAR01000002">
    <property type="protein sequence ID" value="SCB93244.1"/>
    <property type="molecule type" value="Genomic_DNA"/>
</dbReference>
<protein>
    <submittedName>
        <fullName evidence="7">Predicted PurR-regulated permease PerM</fullName>
    </submittedName>
</protein>
<evidence type="ECO:0000313" key="7">
    <source>
        <dbReference type="EMBL" id="SCB93244.1"/>
    </source>
</evidence>
<proteinExistence type="inferred from homology"/>
<dbReference type="Pfam" id="PF01594">
    <property type="entry name" value="AI-2E_transport"/>
    <property type="match status" value="1"/>
</dbReference>
<dbReference type="STRING" id="1335309.GA0116948_102106"/>
<keyword evidence="8" id="KW-1185">Reference proteome</keyword>
<feature type="transmembrane region" description="Helical" evidence="6">
    <location>
        <begin position="194"/>
        <end position="219"/>
    </location>
</feature>
<dbReference type="Proteomes" id="UP000242818">
    <property type="component" value="Unassembled WGS sequence"/>
</dbReference>